<keyword evidence="2" id="KW-1003">Cell membrane</keyword>
<feature type="transmembrane region" description="Helical" evidence="6">
    <location>
        <begin position="233"/>
        <end position="257"/>
    </location>
</feature>
<evidence type="ECO:0000313" key="7">
    <source>
        <dbReference type="EMBL" id="RXN91381.1"/>
    </source>
</evidence>
<comment type="subcellular location">
    <subcellularLocation>
        <location evidence="1">Cell membrane</location>
        <topology evidence="1">Multi-pass membrane protein</topology>
    </subcellularLocation>
</comment>
<feature type="transmembrane region" description="Helical" evidence="6">
    <location>
        <begin position="269"/>
        <end position="296"/>
    </location>
</feature>
<feature type="transmembrane region" description="Helical" evidence="6">
    <location>
        <begin position="184"/>
        <end position="203"/>
    </location>
</feature>
<feature type="transmembrane region" description="Helical" evidence="6">
    <location>
        <begin position="308"/>
        <end position="327"/>
    </location>
</feature>
<keyword evidence="3 6" id="KW-0812">Transmembrane</keyword>
<feature type="transmembrane region" description="Helical" evidence="6">
    <location>
        <begin position="82"/>
        <end position="100"/>
    </location>
</feature>
<dbReference type="CDD" id="cd06581">
    <property type="entry name" value="TM_PBP1_LivM_like"/>
    <property type="match status" value="1"/>
</dbReference>
<keyword evidence="5 6" id="KW-0472">Membrane</keyword>
<feature type="transmembrane region" description="Helical" evidence="6">
    <location>
        <begin position="137"/>
        <end position="156"/>
    </location>
</feature>
<keyword evidence="8" id="KW-1185">Reference proteome</keyword>
<accession>A0A4Q1HLP8</accession>
<comment type="caution">
    <text evidence="7">The sequence shown here is derived from an EMBL/GenBank/DDBJ whole genome shotgun (WGS) entry which is preliminary data.</text>
</comment>
<dbReference type="PANTHER" id="PTHR30482">
    <property type="entry name" value="HIGH-AFFINITY BRANCHED-CHAIN AMINO ACID TRANSPORT SYSTEM PERMEASE"/>
    <property type="match status" value="1"/>
</dbReference>
<dbReference type="Proteomes" id="UP000290849">
    <property type="component" value="Unassembled WGS sequence"/>
</dbReference>
<evidence type="ECO:0000256" key="5">
    <source>
        <dbReference type="ARBA" id="ARBA00023136"/>
    </source>
</evidence>
<dbReference type="RefSeq" id="WP_129149935.1">
    <property type="nucleotide sequence ID" value="NZ_JBHSDO010000013.1"/>
</dbReference>
<sequence>MTTENKLDPAASTAAATAVAVSPAKAYHSRAPIAVAIVIAVLFALAPVVIKDQFTIQVLLQIVLFGALGAAWNLVGGFLGRVSFGHGVFVGVGAYTTILLLQHLKLTPLIGIPVGALISALLAYIVGGPTLRLSGHYFAMATIALLQIGLLLMINWDWAGGAVGLESPIGDAPWMLQFRSKVPYYWIAVGLGLVTFLVTYFLVHSRVGFYWRAINGDEGAARSLGVPADRYKMLAFVLSAALTGAWGGFFAMYVGFIDPDSMFSLTMSVQMVLVAILGGVGSLVGPWIGAALLLPLSEGTRVMWGSSGLGLDLLVFGLAILLVTMFLPGGLVTLRGRRGSA</sequence>
<dbReference type="OrthoDB" id="9814461at2"/>
<reference evidence="7 8" key="1">
    <citation type="journal article" date="2017" name="Int. J. Syst. Evol. Microbiol.">
        <title>Achromobacter aloeverae sp. nov., isolated from the root of Aloe vera (L.) Burm.f.</title>
        <authorList>
            <person name="Kuncharoen N."/>
            <person name="Muramatsu Y."/>
            <person name="Shibata C."/>
            <person name="Kamakura Y."/>
            <person name="Nakagawa Y."/>
            <person name="Tanasupawat S."/>
        </authorList>
    </citation>
    <scope>NUCLEOTIDE SEQUENCE [LARGE SCALE GENOMIC DNA]</scope>
    <source>
        <strain evidence="7 8">AVA-1</strain>
    </source>
</reference>
<evidence type="ECO:0000256" key="6">
    <source>
        <dbReference type="SAM" id="Phobius"/>
    </source>
</evidence>
<dbReference type="GO" id="GO:0005886">
    <property type="term" value="C:plasma membrane"/>
    <property type="evidence" value="ECO:0007669"/>
    <property type="project" value="UniProtKB-SubCell"/>
</dbReference>
<protein>
    <submittedName>
        <fullName evidence="7">Branched-chain amino acid ABC transporter permease</fullName>
    </submittedName>
</protein>
<dbReference type="EMBL" id="PYAL01000002">
    <property type="protein sequence ID" value="RXN91381.1"/>
    <property type="molecule type" value="Genomic_DNA"/>
</dbReference>
<evidence type="ECO:0000256" key="3">
    <source>
        <dbReference type="ARBA" id="ARBA00022692"/>
    </source>
</evidence>
<dbReference type="InterPro" id="IPR043428">
    <property type="entry name" value="LivM-like"/>
</dbReference>
<dbReference type="InterPro" id="IPR001851">
    <property type="entry name" value="ABC_transp_permease"/>
</dbReference>
<evidence type="ECO:0000256" key="1">
    <source>
        <dbReference type="ARBA" id="ARBA00004651"/>
    </source>
</evidence>
<feature type="transmembrane region" description="Helical" evidence="6">
    <location>
        <begin position="56"/>
        <end position="75"/>
    </location>
</feature>
<evidence type="ECO:0000256" key="2">
    <source>
        <dbReference type="ARBA" id="ARBA00022475"/>
    </source>
</evidence>
<feature type="transmembrane region" description="Helical" evidence="6">
    <location>
        <begin position="31"/>
        <end position="50"/>
    </location>
</feature>
<dbReference type="AlphaFoldDB" id="A0A4Q1HLP8"/>
<evidence type="ECO:0000256" key="4">
    <source>
        <dbReference type="ARBA" id="ARBA00022989"/>
    </source>
</evidence>
<feature type="transmembrane region" description="Helical" evidence="6">
    <location>
        <begin position="106"/>
        <end position="125"/>
    </location>
</feature>
<organism evidence="7 8">
    <name type="scientific">Achromobacter aloeverae</name>
    <dbReference type="NCBI Taxonomy" id="1750518"/>
    <lineage>
        <taxon>Bacteria</taxon>
        <taxon>Pseudomonadati</taxon>
        <taxon>Pseudomonadota</taxon>
        <taxon>Betaproteobacteria</taxon>
        <taxon>Burkholderiales</taxon>
        <taxon>Alcaligenaceae</taxon>
        <taxon>Achromobacter</taxon>
    </lineage>
</organism>
<gene>
    <name evidence="7" type="ORF">C7R54_09500</name>
</gene>
<name>A0A4Q1HLP8_9BURK</name>
<keyword evidence="4 6" id="KW-1133">Transmembrane helix</keyword>
<dbReference type="PANTHER" id="PTHR30482:SF10">
    <property type="entry name" value="HIGH-AFFINITY BRANCHED-CHAIN AMINO ACID TRANSPORT PROTEIN BRAE"/>
    <property type="match status" value="1"/>
</dbReference>
<proteinExistence type="predicted"/>
<evidence type="ECO:0000313" key="8">
    <source>
        <dbReference type="Proteomes" id="UP000290849"/>
    </source>
</evidence>
<dbReference type="Pfam" id="PF02653">
    <property type="entry name" value="BPD_transp_2"/>
    <property type="match status" value="1"/>
</dbReference>
<dbReference type="GO" id="GO:0015658">
    <property type="term" value="F:branched-chain amino acid transmembrane transporter activity"/>
    <property type="evidence" value="ECO:0007669"/>
    <property type="project" value="InterPro"/>
</dbReference>